<name>A0ABT0B4Q2_9SPHN</name>
<accession>A0ABT0B4Q2</accession>
<evidence type="ECO:0000259" key="1">
    <source>
        <dbReference type="Pfam" id="PF11984"/>
    </source>
</evidence>
<dbReference type="RefSeq" id="WP_243995413.1">
    <property type="nucleotide sequence ID" value="NZ_JALHLE010000027.1"/>
</dbReference>
<dbReference type="PROSITE" id="PS51318">
    <property type="entry name" value="TAT"/>
    <property type="match status" value="1"/>
</dbReference>
<comment type="caution">
    <text evidence="2">The sequence shown here is derived from an EMBL/GenBank/DDBJ whole genome shotgun (WGS) entry which is preliminary data.</text>
</comment>
<sequence length="235" mass="25243">MTGSVKEHSPLSPGMDRRQLVLGSLLMMGAGAAYALKPRRTALPVRAGALAAIVPERIGDYRYVSASGLVVAPRSELREATYSDVLTRVYVGLGQLPVMLLVAFGSAQDAGLSIHRPEECYPALGFDLSQVRTVALTGPVPANSKASFVTARSDERTEHVYFWVRIGSSFPASSLEQRMTIVKDNLRGEIPFGVLTRLSVIGGDADAALEAMENFNAALLRSLDAKGREMLLGHD</sequence>
<gene>
    <name evidence="2" type="ORF">MTR64_15920</name>
</gene>
<proteinExistence type="predicted"/>
<organism evidence="2 3">
    <name type="scientific">Novosphingobium album</name>
    <name type="common">ex Hu et al. 2023</name>
    <dbReference type="NCBI Taxonomy" id="2930093"/>
    <lineage>
        <taxon>Bacteria</taxon>
        <taxon>Pseudomonadati</taxon>
        <taxon>Pseudomonadota</taxon>
        <taxon>Alphaproteobacteria</taxon>
        <taxon>Sphingomonadales</taxon>
        <taxon>Sphingomonadaceae</taxon>
        <taxon>Novosphingobium</taxon>
    </lineage>
</organism>
<dbReference type="InterPro" id="IPR006311">
    <property type="entry name" value="TAT_signal"/>
</dbReference>
<reference evidence="2" key="1">
    <citation type="submission" date="2022-03" db="EMBL/GenBank/DDBJ databases">
        <title>Identification of a novel bacterium isolated from mangrove sediments.</title>
        <authorList>
            <person name="Pan X."/>
        </authorList>
    </citation>
    <scope>NUCLEOTIDE SEQUENCE</scope>
    <source>
        <strain evidence="2">B2580</strain>
    </source>
</reference>
<feature type="domain" description="Methanolan biosynthesis EpsI" evidence="1">
    <location>
        <begin position="24"/>
        <end position="225"/>
    </location>
</feature>
<protein>
    <submittedName>
        <fullName evidence="2">EpsI family protein</fullName>
    </submittedName>
</protein>
<dbReference type="EMBL" id="JALHLE010000027">
    <property type="protein sequence ID" value="MCJ2180057.1"/>
    <property type="molecule type" value="Genomic_DNA"/>
</dbReference>
<dbReference type="Proteomes" id="UP001162880">
    <property type="component" value="Unassembled WGS sequence"/>
</dbReference>
<dbReference type="Pfam" id="PF11984">
    <property type="entry name" value="DUF3485"/>
    <property type="match status" value="1"/>
</dbReference>
<evidence type="ECO:0000313" key="2">
    <source>
        <dbReference type="EMBL" id="MCJ2180057.1"/>
    </source>
</evidence>
<dbReference type="InterPro" id="IPR014263">
    <property type="entry name" value="Methanolan_biosynth_EpsI"/>
</dbReference>
<keyword evidence="3" id="KW-1185">Reference proteome</keyword>
<evidence type="ECO:0000313" key="3">
    <source>
        <dbReference type="Proteomes" id="UP001162880"/>
    </source>
</evidence>
<dbReference type="NCBIfam" id="TIGR02914">
    <property type="entry name" value="EpsI_fam"/>
    <property type="match status" value="1"/>
</dbReference>